<feature type="transmembrane region" description="Helical" evidence="1">
    <location>
        <begin position="151"/>
        <end position="169"/>
    </location>
</feature>
<feature type="transmembrane region" description="Helical" evidence="1">
    <location>
        <begin position="84"/>
        <end position="108"/>
    </location>
</feature>
<organism evidence="2 3">
    <name type="scientific">Capnocytophaga gingivalis</name>
    <dbReference type="NCBI Taxonomy" id="1017"/>
    <lineage>
        <taxon>Bacteria</taxon>
        <taxon>Pseudomonadati</taxon>
        <taxon>Bacteroidota</taxon>
        <taxon>Flavobacteriia</taxon>
        <taxon>Flavobacteriales</taxon>
        <taxon>Flavobacteriaceae</taxon>
        <taxon>Capnocytophaga</taxon>
    </lineage>
</organism>
<comment type="caution">
    <text evidence="2">The sequence shown here is derived from an EMBL/GenBank/DDBJ whole genome shotgun (WGS) entry which is preliminary data.</text>
</comment>
<dbReference type="Proteomes" id="UP001324270">
    <property type="component" value="Unassembled WGS sequence"/>
</dbReference>
<evidence type="ECO:0000313" key="2">
    <source>
        <dbReference type="EMBL" id="MEB3040037.1"/>
    </source>
</evidence>
<keyword evidence="1" id="KW-0812">Transmembrane</keyword>
<proteinExistence type="predicted"/>
<keyword evidence="1" id="KW-1133">Transmembrane helix</keyword>
<protein>
    <recommendedName>
        <fullName evidence="4">Beta-carotene 15,15'-monooxygenase</fullName>
    </recommendedName>
</protein>
<evidence type="ECO:0008006" key="4">
    <source>
        <dbReference type="Google" id="ProtNLM"/>
    </source>
</evidence>
<keyword evidence="1" id="KW-0472">Membrane</keyword>
<evidence type="ECO:0000256" key="1">
    <source>
        <dbReference type="SAM" id="Phobius"/>
    </source>
</evidence>
<dbReference type="EMBL" id="JAYKBV010000005">
    <property type="protein sequence ID" value="MEB3040037.1"/>
    <property type="molecule type" value="Genomic_DNA"/>
</dbReference>
<gene>
    <name evidence="2" type="ORF">VJJ49_04925</name>
</gene>
<keyword evidence="3" id="KW-1185">Reference proteome</keyword>
<feature type="transmembrane region" description="Helical" evidence="1">
    <location>
        <begin position="124"/>
        <end position="145"/>
    </location>
</feature>
<name>A0ABU5Y809_9FLAO</name>
<feature type="transmembrane region" description="Helical" evidence="1">
    <location>
        <begin position="41"/>
        <end position="64"/>
    </location>
</feature>
<sequence length="244" mass="29615">MGRIKRNRYKIYGKVYCRKLKYWLNEEYENKQQVDWKTVSIISTILLYFIGILYISSLLGQFGISYELDFNIQDIITVLYEKALVHFFAINMYIYYLSIVIIPFILFYDKKKMKIFRDIKKKKWIGLLEIVFLTCFLSLILSLSYERKELSFWKLSPILIFFIFISYIWKFRERRYITLVLILSGLTYTSYRLGEIDARIIKKDKLTFNIILKDGTQILKEGDSCKYFIYKTDKNIYIYNEYIE</sequence>
<accession>A0ABU5Y809</accession>
<dbReference type="RefSeq" id="WP_323979159.1">
    <property type="nucleotide sequence ID" value="NZ_JAYKBV010000005.1"/>
</dbReference>
<reference evidence="2 3" key="1">
    <citation type="submission" date="2023-12" db="EMBL/GenBank/DDBJ databases">
        <title>Genomic sequences of Capnocytophaga and Parvimonas strains.</title>
        <authorList>
            <person name="Watt R.M."/>
            <person name="Wang M."/>
            <person name="Yang T."/>
            <person name="Tong W.M."/>
        </authorList>
    </citation>
    <scope>NUCLEOTIDE SEQUENCE [LARGE SCALE GENOMIC DNA]</scope>
    <source>
        <strain evidence="2 3">CCUG 13156</strain>
    </source>
</reference>
<evidence type="ECO:0000313" key="3">
    <source>
        <dbReference type="Proteomes" id="UP001324270"/>
    </source>
</evidence>